<keyword evidence="2" id="KW-0315">Glutamine amidotransferase</keyword>
<evidence type="ECO:0000259" key="1">
    <source>
        <dbReference type="Pfam" id="PF00117"/>
    </source>
</evidence>
<keyword evidence="3" id="KW-1185">Reference proteome</keyword>
<dbReference type="PANTHER" id="PTHR42695:SF5">
    <property type="entry name" value="GLUTAMINE AMIDOTRANSFERASE YLR126C-RELATED"/>
    <property type="match status" value="1"/>
</dbReference>
<accession>A0A1H6AYN6</accession>
<dbReference type="InterPro" id="IPR029062">
    <property type="entry name" value="Class_I_gatase-like"/>
</dbReference>
<dbReference type="InterPro" id="IPR044992">
    <property type="entry name" value="ChyE-like"/>
</dbReference>
<dbReference type="PROSITE" id="PS51273">
    <property type="entry name" value="GATASE_TYPE_1"/>
    <property type="match status" value="1"/>
</dbReference>
<dbReference type="Pfam" id="PF00117">
    <property type="entry name" value="GATase"/>
    <property type="match status" value="1"/>
</dbReference>
<dbReference type="OrthoDB" id="9813383at2"/>
<gene>
    <name evidence="2" type="ORF">SAMN04488244_11832</name>
</gene>
<keyword evidence="2" id="KW-0808">Transferase</keyword>
<dbReference type="Gene3D" id="3.40.50.880">
    <property type="match status" value="1"/>
</dbReference>
<dbReference type="CDD" id="cd01741">
    <property type="entry name" value="GATase1_1"/>
    <property type="match status" value="1"/>
</dbReference>
<proteinExistence type="predicted"/>
<protein>
    <submittedName>
        <fullName evidence="2">GMP synthase-Glutamine amidotransferase</fullName>
    </submittedName>
</protein>
<name>A0A1H6AYN6_9VIBR</name>
<dbReference type="GO" id="GO:0005829">
    <property type="term" value="C:cytosol"/>
    <property type="evidence" value="ECO:0007669"/>
    <property type="project" value="TreeGrafter"/>
</dbReference>
<dbReference type="EMBL" id="FNVG01000018">
    <property type="protein sequence ID" value="SEG53718.1"/>
    <property type="molecule type" value="Genomic_DNA"/>
</dbReference>
<dbReference type="PANTHER" id="PTHR42695">
    <property type="entry name" value="GLUTAMINE AMIDOTRANSFERASE YLR126C-RELATED"/>
    <property type="match status" value="1"/>
</dbReference>
<evidence type="ECO:0000313" key="2">
    <source>
        <dbReference type="EMBL" id="SEG53718.1"/>
    </source>
</evidence>
<dbReference type="Proteomes" id="UP000236721">
    <property type="component" value="Unassembled WGS sequence"/>
</dbReference>
<dbReference type="AlphaFoldDB" id="A0A1H6AYN6"/>
<organism evidence="2 3">
    <name type="scientific">Vibrio hangzhouensis</name>
    <dbReference type="NCBI Taxonomy" id="462991"/>
    <lineage>
        <taxon>Bacteria</taxon>
        <taxon>Pseudomonadati</taxon>
        <taxon>Pseudomonadota</taxon>
        <taxon>Gammaproteobacteria</taxon>
        <taxon>Vibrionales</taxon>
        <taxon>Vibrionaceae</taxon>
        <taxon>Vibrio</taxon>
    </lineage>
</organism>
<dbReference type="RefSeq" id="WP_103881479.1">
    <property type="nucleotide sequence ID" value="NZ_FNVG01000018.1"/>
</dbReference>
<feature type="domain" description="Glutamine amidotransferase" evidence="1">
    <location>
        <begin position="17"/>
        <end position="190"/>
    </location>
</feature>
<dbReference type="GO" id="GO:0016740">
    <property type="term" value="F:transferase activity"/>
    <property type="evidence" value="ECO:0007669"/>
    <property type="project" value="UniProtKB-KW"/>
</dbReference>
<sequence>MKIGILTCGHVDSPLSDDHGQYADMIEASLYEVNNEFTFQNYDATKGELPHHDECHGFIITGSVHNAYDNDPWILALIDWIVSCEARRKALVGICFGHQLVARALGGTVQKSDKGWGLGSYEVQITAQKKWMNLSVDTARLLVSHQDQVIIVPSGVKVIARNDFCPNFMLVRDNHLFTVQGHPEFSTSFTEKLVEKRKHLLSSEYYQQAFIEIDKPQDSALILHWIDNFFVMSQHDKAIENRTKQIEIL</sequence>
<reference evidence="3" key="1">
    <citation type="submission" date="2016-10" db="EMBL/GenBank/DDBJ databases">
        <authorList>
            <person name="Varghese N."/>
            <person name="Submissions S."/>
        </authorList>
    </citation>
    <scope>NUCLEOTIDE SEQUENCE [LARGE SCALE GENOMIC DNA]</scope>
    <source>
        <strain evidence="3">CGMCC 1.7062</strain>
    </source>
</reference>
<dbReference type="InterPro" id="IPR017926">
    <property type="entry name" value="GATASE"/>
</dbReference>
<evidence type="ECO:0000313" key="3">
    <source>
        <dbReference type="Proteomes" id="UP000236721"/>
    </source>
</evidence>
<dbReference type="SUPFAM" id="SSF52317">
    <property type="entry name" value="Class I glutamine amidotransferase-like"/>
    <property type="match status" value="1"/>
</dbReference>